<dbReference type="RefSeq" id="WP_271999576.1">
    <property type="nucleotide sequence ID" value="NZ_JAQNDN010000010.1"/>
</dbReference>
<evidence type="ECO:0000313" key="2">
    <source>
        <dbReference type="Proteomes" id="UP001217838"/>
    </source>
</evidence>
<sequence length="67" mass="7330">MVLSLSGFKVQTARAGMTAPFAAARALLAMPRTIEPPIEITAVRPIPDRNIDTFQLWPRLVKSEVAP</sequence>
<keyword evidence="2" id="KW-1185">Reference proteome</keyword>
<dbReference type="EMBL" id="JAQNDN010000010">
    <property type="protein sequence ID" value="MDC0669773.1"/>
    <property type="molecule type" value="Genomic_DNA"/>
</dbReference>
<organism evidence="1 2">
    <name type="scientific">Nannocystis radixulma</name>
    <dbReference type="NCBI Taxonomy" id="2995305"/>
    <lineage>
        <taxon>Bacteria</taxon>
        <taxon>Pseudomonadati</taxon>
        <taxon>Myxococcota</taxon>
        <taxon>Polyangia</taxon>
        <taxon>Nannocystales</taxon>
        <taxon>Nannocystaceae</taxon>
        <taxon>Nannocystis</taxon>
    </lineage>
</organism>
<comment type="caution">
    <text evidence="1">The sequence shown here is derived from an EMBL/GenBank/DDBJ whole genome shotgun (WGS) entry which is preliminary data.</text>
</comment>
<reference evidence="1 2" key="1">
    <citation type="submission" date="2022-11" db="EMBL/GenBank/DDBJ databases">
        <title>Minimal conservation of predation-associated metabolite biosynthetic gene clusters underscores biosynthetic potential of Myxococcota including descriptions for ten novel species: Archangium lansinium sp. nov., Myxococcus landrumus sp. nov., Nannocystis bai.</title>
        <authorList>
            <person name="Ahearne A."/>
            <person name="Stevens C."/>
            <person name="Dowd S."/>
        </authorList>
    </citation>
    <scope>NUCLEOTIDE SEQUENCE [LARGE SCALE GENOMIC DNA]</scope>
    <source>
        <strain evidence="1 2">NCELM</strain>
    </source>
</reference>
<dbReference type="Proteomes" id="UP001217838">
    <property type="component" value="Unassembled WGS sequence"/>
</dbReference>
<name>A0ABT5B8I9_9BACT</name>
<protein>
    <submittedName>
        <fullName evidence="1">Uncharacterized protein</fullName>
    </submittedName>
</protein>
<evidence type="ECO:0000313" key="1">
    <source>
        <dbReference type="EMBL" id="MDC0669773.1"/>
    </source>
</evidence>
<accession>A0ABT5B8I9</accession>
<gene>
    <name evidence="1" type="ORF">POL58_18615</name>
</gene>
<proteinExistence type="predicted"/>